<dbReference type="EMBL" id="MK798154">
    <property type="protein sequence ID" value="QQP22240.1"/>
    <property type="molecule type" value="Genomic_DNA"/>
</dbReference>
<keyword evidence="1" id="KW-0934">Plastid</keyword>
<accession>A0A7T8JJY9</accession>
<dbReference type="RefSeq" id="YP_010147383.1">
    <property type="nucleotide sequence ID" value="NC_057081.1"/>
</dbReference>
<organism evidence="1">
    <name type="scientific">Scytosiphon lomentaria</name>
    <name type="common">Beanweed</name>
    <name type="synonym">Chorda lomentaria</name>
    <dbReference type="NCBI Taxonomy" id="27967"/>
    <lineage>
        <taxon>Eukaryota</taxon>
        <taxon>Sar</taxon>
        <taxon>Stramenopiles</taxon>
        <taxon>Ochrophyta</taxon>
        <taxon>PX clade</taxon>
        <taxon>Phaeophyceae</taxon>
        <taxon>Ectocarpales</taxon>
        <taxon>Scytosiphonaceae</taxon>
        <taxon>Scytosiphon</taxon>
    </lineage>
</organism>
<sequence>MKEMKINFFLLSLSVNGLTYKVYLNKPSQIFDLLEFFNYQKELVIIEYNGKIYNNLELHNRLSYLKKKDNIEIITIVGGG</sequence>
<dbReference type="AlphaFoldDB" id="A0A7T8JJY9"/>
<dbReference type="GeneID" id="67145599"/>
<geneLocation type="chloroplast" evidence="1"/>
<reference evidence="1" key="1">
    <citation type="journal article" date="2019" name="Mitochondrial DNA Part B Resour">
        <title>The complete plastid genome of the brown alga Scytosiphon lomentaria (scytosiphonaceae, phaeophyceae).</title>
        <authorList>
            <person name="Xu K."/>
            <person name="Zhou B."/>
            <person name="Sun Y."/>
            <person name="Zang Y."/>
        </authorList>
    </citation>
    <scope>NUCLEOTIDE SEQUENCE</scope>
</reference>
<dbReference type="InterPro" id="IPR010035">
    <property type="entry name" value="Thi_S"/>
</dbReference>
<dbReference type="Pfam" id="PF02597">
    <property type="entry name" value="ThiS"/>
    <property type="match status" value="1"/>
</dbReference>
<dbReference type="SUPFAM" id="SSF54285">
    <property type="entry name" value="MoaD/ThiS"/>
    <property type="match status" value="1"/>
</dbReference>
<dbReference type="InterPro" id="IPR003749">
    <property type="entry name" value="ThiS/MoaD-like"/>
</dbReference>
<dbReference type="InterPro" id="IPR016155">
    <property type="entry name" value="Mopterin_synth/thiamin_S_b"/>
</dbReference>
<keyword evidence="1" id="KW-0150">Chloroplast</keyword>
<proteinExistence type="predicted"/>
<dbReference type="Gene3D" id="3.10.20.30">
    <property type="match status" value="1"/>
</dbReference>
<gene>
    <name evidence="1" type="primary">ycf40</name>
</gene>
<protein>
    <submittedName>
        <fullName evidence="1">Ycf40</fullName>
    </submittedName>
</protein>
<dbReference type="CDD" id="cd00565">
    <property type="entry name" value="Ubl_ThiS"/>
    <property type="match status" value="1"/>
</dbReference>
<evidence type="ECO:0000313" key="1">
    <source>
        <dbReference type="EMBL" id="QQP22240.1"/>
    </source>
</evidence>
<name>A0A7T8JJY9_SCYLO</name>
<dbReference type="InterPro" id="IPR012675">
    <property type="entry name" value="Beta-grasp_dom_sf"/>
</dbReference>
<dbReference type="NCBIfam" id="TIGR01683">
    <property type="entry name" value="thiS"/>
    <property type="match status" value="1"/>
</dbReference>